<dbReference type="AlphaFoldDB" id="A0A3A4P0N0"/>
<reference evidence="5 6" key="1">
    <citation type="journal article" date="2017" name="ISME J.">
        <title>Energy and carbon metabolisms in a deep terrestrial subsurface fluid microbial community.</title>
        <authorList>
            <person name="Momper L."/>
            <person name="Jungbluth S.P."/>
            <person name="Lee M.D."/>
            <person name="Amend J.P."/>
        </authorList>
    </citation>
    <scope>NUCLEOTIDE SEQUENCE [LARGE SCALE GENOMIC DNA]</scope>
    <source>
        <strain evidence="5">SURF_5</strain>
    </source>
</reference>
<proteinExistence type="inferred from homology"/>
<organism evidence="5 6">
    <name type="scientific">Abyssobacteria bacterium (strain SURF_5)</name>
    <dbReference type="NCBI Taxonomy" id="2093360"/>
    <lineage>
        <taxon>Bacteria</taxon>
        <taxon>Pseudomonadati</taxon>
        <taxon>Candidatus Hydrogenedentota</taxon>
        <taxon>Candidatus Abyssobacteria</taxon>
    </lineage>
</organism>
<dbReference type="Gene3D" id="3.20.20.80">
    <property type="entry name" value="Glycosidases"/>
    <property type="match status" value="1"/>
</dbReference>
<comment type="caution">
    <text evidence="5">The sequence shown here is derived from an EMBL/GenBank/DDBJ whole genome shotgun (WGS) entry which is preliminary data.</text>
</comment>
<dbReference type="Proteomes" id="UP000265882">
    <property type="component" value="Unassembled WGS sequence"/>
</dbReference>
<evidence type="ECO:0000256" key="2">
    <source>
        <dbReference type="ARBA" id="ARBA00022801"/>
    </source>
</evidence>
<gene>
    <name evidence="5" type="ORF">C4520_03570</name>
</gene>
<dbReference type="InterPro" id="IPR017853">
    <property type="entry name" value="GH"/>
</dbReference>
<dbReference type="SUPFAM" id="SSF51445">
    <property type="entry name" value="(Trans)glycosidases"/>
    <property type="match status" value="1"/>
</dbReference>
<protein>
    <submittedName>
        <fullName evidence="5">Glycosyl hydrolase family protein</fullName>
    </submittedName>
</protein>
<dbReference type="PANTHER" id="PTHR10353:SF36">
    <property type="entry name" value="LP05116P"/>
    <property type="match status" value="1"/>
</dbReference>
<evidence type="ECO:0000256" key="1">
    <source>
        <dbReference type="ARBA" id="ARBA00010838"/>
    </source>
</evidence>
<dbReference type="Pfam" id="PF00232">
    <property type="entry name" value="Glyco_hydro_1"/>
    <property type="match status" value="2"/>
</dbReference>
<sequence>MWGTADAAHQVEGNNTNSDFWFLEHMPDTIFAEPSGDACDHYHRYRDDIQLMAQLGFNSYRFSIEWARIEPQPGHFSVAVLDHYRRMLAACWENKLFPCVTFQHFTAPLWFTSDGGWEDDKAADRFARYCERASRHLGDMIGMACTINEANLNGSLAARGTLPREGLKTRLEFMAEAARRCGSTVDRFGPYLFGKPFRINEVMLKSHIKARDAMKAASGKFPVGVTLSMADYQAVPGGEQQRDRALAEDYDPFLEAARKDDFIGVQTYSRTRFGPDGALGPEEGVEVLIMGYEFWPEALEPTIRYAYEKAKVPVYVTENGIGTTNDEQRIEYVRRALKGVVNCLQDKIDVRGYYYWSLMDNFEWLFGYGPQFGLIAVDRETQLRTIKPSATYLGRIARANEF</sequence>
<evidence type="ECO:0000313" key="5">
    <source>
        <dbReference type="EMBL" id="RJP24772.1"/>
    </source>
</evidence>
<dbReference type="InterPro" id="IPR001360">
    <property type="entry name" value="Glyco_hydro_1"/>
</dbReference>
<dbReference type="GO" id="GO:0005829">
    <property type="term" value="C:cytosol"/>
    <property type="evidence" value="ECO:0007669"/>
    <property type="project" value="TreeGrafter"/>
</dbReference>
<dbReference type="PRINTS" id="PR00131">
    <property type="entry name" value="GLHYDRLASE1"/>
</dbReference>
<dbReference type="PANTHER" id="PTHR10353">
    <property type="entry name" value="GLYCOSYL HYDROLASE"/>
    <property type="match status" value="1"/>
</dbReference>
<dbReference type="EMBL" id="QZKU01000031">
    <property type="protein sequence ID" value="RJP24772.1"/>
    <property type="molecule type" value="Genomic_DNA"/>
</dbReference>
<dbReference type="GO" id="GO:0016052">
    <property type="term" value="P:carbohydrate catabolic process"/>
    <property type="evidence" value="ECO:0007669"/>
    <property type="project" value="TreeGrafter"/>
</dbReference>
<name>A0A3A4P0N0_ABYX5</name>
<evidence type="ECO:0000256" key="3">
    <source>
        <dbReference type="ARBA" id="ARBA00023295"/>
    </source>
</evidence>
<evidence type="ECO:0000256" key="4">
    <source>
        <dbReference type="RuleBase" id="RU003690"/>
    </source>
</evidence>
<evidence type="ECO:0000313" key="6">
    <source>
        <dbReference type="Proteomes" id="UP000265882"/>
    </source>
</evidence>
<dbReference type="GO" id="GO:0008422">
    <property type="term" value="F:beta-glucosidase activity"/>
    <property type="evidence" value="ECO:0007669"/>
    <property type="project" value="TreeGrafter"/>
</dbReference>
<accession>A0A3A4P0N0</accession>
<comment type="similarity">
    <text evidence="1 4">Belongs to the glycosyl hydrolase 1 family.</text>
</comment>
<keyword evidence="3" id="KW-0326">Glycosidase</keyword>
<keyword evidence="2 5" id="KW-0378">Hydrolase</keyword>